<dbReference type="AlphaFoldDB" id="A0AA41QH21"/>
<dbReference type="PANTHER" id="PTHR33495:SF2">
    <property type="entry name" value="ANTI-SIGMA FACTOR ANTAGONIST TM_1081-RELATED"/>
    <property type="match status" value="1"/>
</dbReference>
<feature type="domain" description="STAS" evidence="1">
    <location>
        <begin position="24"/>
        <end position="105"/>
    </location>
</feature>
<dbReference type="EMBL" id="JAKGSG010000044">
    <property type="protein sequence ID" value="MCF4122511.1"/>
    <property type="molecule type" value="Genomic_DNA"/>
</dbReference>
<organism evidence="2 3">
    <name type="scientific">Antribacter soli</name>
    <dbReference type="NCBI Taxonomy" id="2910976"/>
    <lineage>
        <taxon>Bacteria</taxon>
        <taxon>Bacillati</taxon>
        <taxon>Actinomycetota</taxon>
        <taxon>Actinomycetes</taxon>
        <taxon>Micrococcales</taxon>
        <taxon>Promicromonosporaceae</taxon>
        <taxon>Antribacter</taxon>
    </lineage>
</organism>
<comment type="caution">
    <text evidence="2">The sequence shown here is derived from an EMBL/GenBank/DDBJ whole genome shotgun (WGS) entry which is preliminary data.</text>
</comment>
<dbReference type="PANTHER" id="PTHR33495">
    <property type="entry name" value="ANTI-SIGMA FACTOR ANTAGONIST TM_1081-RELATED-RELATED"/>
    <property type="match status" value="1"/>
</dbReference>
<evidence type="ECO:0000313" key="2">
    <source>
        <dbReference type="EMBL" id="MCF4122511.1"/>
    </source>
</evidence>
<gene>
    <name evidence="2" type="ORF">L1785_16155</name>
</gene>
<dbReference type="RefSeq" id="WP_236090311.1">
    <property type="nucleotide sequence ID" value="NZ_JAKGSG010000044.1"/>
</dbReference>
<evidence type="ECO:0000259" key="1">
    <source>
        <dbReference type="PROSITE" id="PS50801"/>
    </source>
</evidence>
<dbReference type="Gene3D" id="3.30.750.24">
    <property type="entry name" value="STAS domain"/>
    <property type="match status" value="1"/>
</dbReference>
<keyword evidence="3" id="KW-1185">Reference proteome</keyword>
<dbReference type="SUPFAM" id="SSF52091">
    <property type="entry name" value="SpoIIaa-like"/>
    <property type="match status" value="1"/>
</dbReference>
<dbReference type="CDD" id="cd07043">
    <property type="entry name" value="STAS_anti-anti-sigma_factors"/>
    <property type="match status" value="1"/>
</dbReference>
<sequence length="126" mass="13318">MSYNYLAGGHTGGIALEERLDASVVTMWGEIDVALRGEAGAALATALERNVPVVIDTSRVTFIDSTGIAFLVQLYTFGTQEGLKVRLLDPPTVVGDVLEMLGVDEVFAEGHRPPYQAGAGVARRAG</sequence>
<proteinExistence type="predicted"/>
<dbReference type="InterPro" id="IPR036513">
    <property type="entry name" value="STAS_dom_sf"/>
</dbReference>
<dbReference type="GO" id="GO:0043856">
    <property type="term" value="F:anti-sigma factor antagonist activity"/>
    <property type="evidence" value="ECO:0007669"/>
    <property type="project" value="TreeGrafter"/>
</dbReference>
<protein>
    <submittedName>
        <fullName evidence="2">STAS domain-containing protein</fullName>
    </submittedName>
</protein>
<reference evidence="2" key="1">
    <citation type="submission" date="2022-01" db="EMBL/GenBank/DDBJ databases">
        <title>Antribacter sp. nov., isolated from Guizhou of China.</title>
        <authorList>
            <person name="Chengliang C."/>
            <person name="Ya Z."/>
        </authorList>
    </citation>
    <scope>NUCLEOTIDE SEQUENCE</scope>
    <source>
        <strain evidence="2">KLBMP 9083</strain>
    </source>
</reference>
<accession>A0AA41QH21</accession>
<dbReference type="Proteomes" id="UP001165405">
    <property type="component" value="Unassembled WGS sequence"/>
</dbReference>
<dbReference type="InterPro" id="IPR002645">
    <property type="entry name" value="STAS_dom"/>
</dbReference>
<name>A0AA41QH21_9MICO</name>
<evidence type="ECO:0000313" key="3">
    <source>
        <dbReference type="Proteomes" id="UP001165405"/>
    </source>
</evidence>
<dbReference type="PROSITE" id="PS50801">
    <property type="entry name" value="STAS"/>
    <property type="match status" value="1"/>
</dbReference>
<dbReference type="Pfam" id="PF01740">
    <property type="entry name" value="STAS"/>
    <property type="match status" value="1"/>
</dbReference>